<protein>
    <submittedName>
        <fullName evidence="2">Uncharacterized protein</fullName>
    </submittedName>
</protein>
<keyword evidence="3" id="KW-1185">Reference proteome</keyword>
<accession>A0AAN0K344</accession>
<evidence type="ECO:0000313" key="3">
    <source>
        <dbReference type="Proteomes" id="UP000007879"/>
    </source>
</evidence>
<name>A0AAN0K344_AMPQE</name>
<feature type="region of interest" description="Disordered" evidence="1">
    <location>
        <begin position="17"/>
        <end position="41"/>
    </location>
</feature>
<feature type="region of interest" description="Disordered" evidence="1">
    <location>
        <begin position="65"/>
        <end position="84"/>
    </location>
</feature>
<dbReference type="RefSeq" id="XP_019863567.1">
    <property type="nucleotide sequence ID" value="XM_020008008.1"/>
</dbReference>
<dbReference type="KEGG" id="aqu:109592594"/>
<organism evidence="2 3">
    <name type="scientific">Amphimedon queenslandica</name>
    <name type="common">Sponge</name>
    <dbReference type="NCBI Taxonomy" id="400682"/>
    <lineage>
        <taxon>Eukaryota</taxon>
        <taxon>Metazoa</taxon>
        <taxon>Porifera</taxon>
        <taxon>Demospongiae</taxon>
        <taxon>Heteroscleromorpha</taxon>
        <taxon>Haplosclerida</taxon>
        <taxon>Niphatidae</taxon>
        <taxon>Amphimedon</taxon>
    </lineage>
</organism>
<reference evidence="3" key="1">
    <citation type="journal article" date="2010" name="Nature">
        <title>The Amphimedon queenslandica genome and the evolution of animal complexity.</title>
        <authorList>
            <person name="Srivastava M."/>
            <person name="Simakov O."/>
            <person name="Chapman J."/>
            <person name="Fahey B."/>
            <person name="Gauthier M.E."/>
            <person name="Mitros T."/>
            <person name="Richards G.S."/>
            <person name="Conaco C."/>
            <person name="Dacre M."/>
            <person name="Hellsten U."/>
            <person name="Larroux C."/>
            <person name="Putnam N.H."/>
            <person name="Stanke M."/>
            <person name="Adamska M."/>
            <person name="Darling A."/>
            <person name="Degnan S.M."/>
            <person name="Oakley T.H."/>
            <person name="Plachetzki D.C."/>
            <person name="Zhai Y."/>
            <person name="Adamski M."/>
            <person name="Calcino A."/>
            <person name="Cummins S.F."/>
            <person name="Goodstein D.M."/>
            <person name="Harris C."/>
            <person name="Jackson D.J."/>
            <person name="Leys S.P."/>
            <person name="Shu S."/>
            <person name="Woodcroft B.J."/>
            <person name="Vervoort M."/>
            <person name="Kosik K.S."/>
            <person name="Manning G."/>
            <person name="Degnan B.M."/>
            <person name="Rokhsar D.S."/>
        </authorList>
    </citation>
    <scope>NUCLEOTIDE SEQUENCE [LARGE SCALE GENOMIC DNA]</scope>
</reference>
<dbReference type="AlphaFoldDB" id="A0AAN0K344"/>
<reference evidence="2" key="2">
    <citation type="submission" date="2024-06" db="UniProtKB">
        <authorList>
            <consortium name="EnsemblMetazoa"/>
        </authorList>
    </citation>
    <scope>IDENTIFICATION</scope>
</reference>
<dbReference type="EnsemblMetazoa" id="XM_020008008.1">
    <property type="protein sequence ID" value="XP_019863567.1"/>
    <property type="gene ID" value="LOC109592594"/>
</dbReference>
<dbReference type="Proteomes" id="UP000007879">
    <property type="component" value="Unassembled WGS sequence"/>
</dbReference>
<proteinExistence type="predicted"/>
<evidence type="ECO:0000256" key="1">
    <source>
        <dbReference type="SAM" id="MobiDB-lite"/>
    </source>
</evidence>
<dbReference type="GeneID" id="109592594"/>
<sequence>MVTKSFSFSNYCNNAEKQDLSDTSNYNNAEKQNLSHTGTSLGQLNPKVVLQKEIFATISPSHQEERFVHSMSTEEAGPPPAYASQDELCIGITSSSATSSVTDIRSRISSDPSSFHHLRAPHLSNTQRQMTYPPIANESPTLLIPTTAQPNSIEPAELSNTGNFVPGDN</sequence>
<evidence type="ECO:0000313" key="2">
    <source>
        <dbReference type="EnsemblMetazoa" id="XP_019863567.1"/>
    </source>
</evidence>